<evidence type="ECO:0000256" key="4">
    <source>
        <dbReference type="ARBA" id="ARBA00022741"/>
    </source>
</evidence>
<keyword evidence="7" id="KW-0963">Cytoplasm</keyword>
<proteinExistence type="inferred from homology"/>
<dbReference type="Gene3D" id="3.30.230.10">
    <property type="match status" value="1"/>
</dbReference>
<comment type="catalytic activity">
    <reaction evidence="7">
        <text>L-homoserine + ATP = O-phospho-L-homoserine + ADP + H(+)</text>
        <dbReference type="Rhea" id="RHEA:13985"/>
        <dbReference type="ChEBI" id="CHEBI:15378"/>
        <dbReference type="ChEBI" id="CHEBI:30616"/>
        <dbReference type="ChEBI" id="CHEBI:57476"/>
        <dbReference type="ChEBI" id="CHEBI:57590"/>
        <dbReference type="ChEBI" id="CHEBI:456216"/>
        <dbReference type="EC" id="2.7.1.39"/>
    </reaction>
</comment>
<dbReference type="Pfam" id="PF08544">
    <property type="entry name" value="GHMP_kinases_C"/>
    <property type="match status" value="1"/>
</dbReference>
<comment type="similarity">
    <text evidence="7">Belongs to the GHMP kinase family. Homoserine kinase subfamily.</text>
</comment>
<evidence type="ECO:0000256" key="3">
    <source>
        <dbReference type="ARBA" id="ARBA00022697"/>
    </source>
</evidence>
<dbReference type="EMBL" id="WFLN01000004">
    <property type="protein sequence ID" value="KAB8033695.1"/>
    <property type="molecule type" value="Genomic_DNA"/>
</dbReference>
<dbReference type="InterPro" id="IPR006204">
    <property type="entry name" value="GHMP_kinase_N_dom"/>
</dbReference>
<dbReference type="InterPro" id="IPR000870">
    <property type="entry name" value="Homoserine_kinase"/>
</dbReference>
<keyword evidence="1 7" id="KW-0028">Amino-acid biosynthesis</keyword>
<dbReference type="PANTHER" id="PTHR20861:SF1">
    <property type="entry name" value="HOMOSERINE KINASE"/>
    <property type="match status" value="1"/>
</dbReference>
<reference evidence="11 12" key="1">
    <citation type="submission" date="2019-10" db="EMBL/GenBank/DDBJ databases">
        <title>New genus of Silvanigrellaceae.</title>
        <authorList>
            <person name="Pitt A."/>
            <person name="Hahn M.W."/>
        </authorList>
    </citation>
    <scope>NUCLEOTIDE SEQUENCE [LARGE SCALE GENOMIC DNA]</scope>
    <source>
        <strain evidence="11 12">33A1-SZDP</strain>
    </source>
</reference>
<evidence type="ECO:0000259" key="10">
    <source>
        <dbReference type="Pfam" id="PF08544"/>
    </source>
</evidence>
<keyword evidence="5 7" id="KW-0418">Kinase</keyword>
<dbReference type="SUPFAM" id="SSF55060">
    <property type="entry name" value="GHMP Kinase, C-terminal domain"/>
    <property type="match status" value="1"/>
</dbReference>
<feature type="binding site" evidence="7">
    <location>
        <begin position="94"/>
        <end position="104"/>
    </location>
    <ligand>
        <name>ATP</name>
        <dbReference type="ChEBI" id="CHEBI:30616"/>
    </ligand>
</feature>
<evidence type="ECO:0000313" key="12">
    <source>
        <dbReference type="Proteomes" id="UP000442694"/>
    </source>
</evidence>
<dbReference type="HAMAP" id="MF_00384">
    <property type="entry name" value="Homoser_kinase"/>
    <property type="match status" value="1"/>
</dbReference>
<keyword evidence="3 7" id="KW-0791">Threonine biosynthesis</keyword>
<evidence type="ECO:0000256" key="1">
    <source>
        <dbReference type="ARBA" id="ARBA00022605"/>
    </source>
</evidence>
<comment type="caution">
    <text evidence="11">The sequence shown here is derived from an EMBL/GenBank/DDBJ whole genome shotgun (WGS) entry which is preliminary data.</text>
</comment>
<feature type="domain" description="GHMP kinase N-terminal" evidence="9">
    <location>
        <begin position="67"/>
        <end position="153"/>
    </location>
</feature>
<dbReference type="Proteomes" id="UP000442694">
    <property type="component" value="Unassembled WGS sequence"/>
</dbReference>
<dbReference type="InterPro" id="IPR013750">
    <property type="entry name" value="GHMP_kinase_C_dom"/>
</dbReference>
<comment type="subcellular location">
    <subcellularLocation>
        <location evidence="7">Cytoplasm</location>
    </subcellularLocation>
</comment>
<dbReference type="GO" id="GO:0005737">
    <property type="term" value="C:cytoplasm"/>
    <property type="evidence" value="ECO:0007669"/>
    <property type="project" value="UniProtKB-SubCell"/>
</dbReference>
<keyword evidence="6 7" id="KW-0067">ATP-binding</keyword>
<evidence type="ECO:0000256" key="2">
    <source>
        <dbReference type="ARBA" id="ARBA00022679"/>
    </source>
</evidence>
<evidence type="ECO:0000256" key="7">
    <source>
        <dbReference type="HAMAP-Rule" id="MF_00384"/>
    </source>
</evidence>
<evidence type="ECO:0000256" key="5">
    <source>
        <dbReference type="ARBA" id="ARBA00022777"/>
    </source>
</evidence>
<feature type="domain" description="GHMP kinase C-terminal" evidence="10">
    <location>
        <begin position="213"/>
        <end position="289"/>
    </location>
</feature>
<evidence type="ECO:0000256" key="8">
    <source>
        <dbReference type="NCBIfam" id="TIGR00191"/>
    </source>
</evidence>
<dbReference type="GO" id="GO:0009088">
    <property type="term" value="P:threonine biosynthetic process"/>
    <property type="evidence" value="ECO:0007669"/>
    <property type="project" value="UniProtKB-UniRule"/>
</dbReference>
<dbReference type="AlphaFoldDB" id="A0A833JG68"/>
<dbReference type="InterPro" id="IPR020568">
    <property type="entry name" value="Ribosomal_Su5_D2-typ_SF"/>
</dbReference>
<keyword evidence="4 7" id="KW-0547">Nucleotide-binding</keyword>
<gene>
    <name evidence="7" type="primary">thrB</name>
    <name evidence="11" type="ORF">GCL57_03025</name>
</gene>
<dbReference type="PIRSF" id="PIRSF000676">
    <property type="entry name" value="Homoser_kin"/>
    <property type="match status" value="1"/>
</dbReference>
<dbReference type="InterPro" id="IPR014721">
    <property type="entry name" value="Ribsml_uS5_D2-typ_fold_subgr"/>
</dbReference>
<dbReference type="SUPFAM" id="SSF54211">
    <property type="entry name" value="Ribosomal protein S5 domain 2-like"/>
    <property type="match status" value="1"/>
</dbReference>
<dbReference type="UniPathway" id="UPA00050">
    <property type="reaction ID" value="UER00064"/>
</dbReference>
<evidence type="ECO:0000256" key="6">
    <source>
        <dbReference type="ARBA" id="ARBA00022840"/>
    </source>
</evidence>
<dbReference type="InterPro" id="IPR036554">
    <property type="entry name" value="GHMP_kinase_C_sf"/>
</dbReference>
<name>A0A833JG68_9BACT</name>
<dbReference type="NCBIfam" id="TIGR00191">
    <property type="entry name" value="thrB"/>
    <property type="match status" value="1"/>
</dbReference>
<keyword evidence="12" id="KW-1185">Reference proteome</keyword>
<dbReference type="Gene3D" id="3.30.70.890">
    <property type="entry name" value="GHMP kinase, C-terminal domain"/>
    <property type="match status" value="1"/>
</dbReference>
<evidence type="ECO:0000259" key="9">
    <source>
        <dbReference type="Pfam" id="PF00288"/>
    </source>
</evidence>
<dbReference type="PANTHER" id="PTHR20861">
    <property type="entry name" value="HOMOSERINE/4-DIPHOSPHOCYTIDYL-2-C-METHYL-D-ERYTHRITOL KINASE"/>
    <property type="match status" value="1"/>
</dbReference>
<dbReference type="Pfam" id="PF00288">
    <property type="entry name" value="GHMP_kinases_N"/>
    <property type="match status" value="1"/>
</dbReference>
<protein>
    <recommendedName>
        <fullName evidence="7 8">Homoserine kinase</fullName>
        <shortName evidence="7">HK</shortName>
        <shortName evidence="7">HSK</shortName>
        <ecNumber evidence="7 8">2.7.1.39</ecNumber>
    </recommendedName>
</protein>
<dbReference type="EC" id="2.7.1.39" evidence="7 8"/>
<comment type="function">
    <text evidence="7">Catalyzes the ATP-dependent phosphorylation of L-homoserine to L-homoserine phosphate.</text>
</comment>
<evidence type="ECO:0000313" key="11">
    <source>
        <dbReference type="EMBL" id="KAB8033695.1"/>
    </source>
</evidence>
<dbReference type="PRINTS" id="PR00958">
    <property type="entry name" value="HOMSERKINASE"/>
</dbReference>
<dbReference type="RefSeq" id="WP_152211781.1">
    <property type="nucleotide sequence ID" value="NZ_WFLN01000004.1"/>
</dbReference>
<dbReference type="GO" id="GO:0005524">
    <property type="term" value="F:ATP binding"/>
    <property type="evidence" value="ECO:0007669"/>
    <property type="project" value="UniProtKB-UniRule"/>
</dbReference>
<sequence length="314" mass="34126">MLKKDLKSVTAFAPATCANVAVGFDILGFSFDGVGDTVTLKRRLDNKIIIENIDSPEIIPLNPEKNTASVVIKKLCEDLNIQTGFSISIRKGIALGSGMGGSAASAVAALVACNEFLLNPLSLQELSFYALFGEEAACGQKHADNIVPCLFGGMTLIQSSDPIHIVELPVPNLNCILIHPHLKIETKHARGVLKNELPLKDYVKQSANTSSFIAALYQGNYDLLKKSSQDFLIEPQRAHLVPGFYEVKNAALNSGAIMSSFSGSGPTLFALADTQIDAKQIAENMQKEFLKLEIKSEYWIAKMQSKKAYVIESY</sequence>
<keyword evidence="2 7" id="KW-0808">Transferase</keyword>
<accession>A0A833JG68</accession>
<dbReference type="NCBIfam" id="NF002288">
    <property type="entry name" value="PRK01212.1-4"/>
    <property type="match status" value="1"/>
</dbReference>
<comment type="pathway">
    <text evidence="7">Amino-acid biosynthesis; L-threonine biosynthesis; L-threonine from L-aspartate: step 4/5.</text>
</comment>
<dbReference type="GO" id="GO:0004413">
    <property type="term" value="F:homoserine kinase activity"/>
    <property type="evidence" value="ECO:0007669"/>
    <property type="project" value="UniProtKB-UniRule"/>
</dbReference>
<organism evidence="11 12">
    <name type="scientific">Fluviispira multicolorata</name>
    <dbReference type="NCBI Taxonomy" id="2654512"/>
    <lineage>
        <taxon>Bacteria</taxon>
        <taxon>Pseudomonadati</taxon>
        <taxon>Bdellovibrionota</taxon>
        <taxon>Oligoflexia</taxon>
        <taxon>Silvanigrellales</taxon>
        <taxon>Silvanigrellaceae</taxon>
        <taxon>Fluviispira</taxon>
    </lineage>
</organism>